<name>A0A8J2WCS3_9CRUS</name>
<dbReference type="InterPro" id="IPR007577">
    <property type="entry name" value="GlycoTrfase_DXD_sugar-bd_CS"/>
</dbReference>
<protein>
    <recommendedName>
        <fullName evidence="4">Alpha-1,4-N-acetylglucosaminyltransferase</fullName>
    </recommendedName>
</protein>
<dbReference type="OrthoDB" id="409543at2759"/>
<reference evidence="2" key="1">
    <citation type="submission" date="2021-11" db="EMBL/GenBank/DDBJ databases">
        <authorList>
            <person name="Schell T."/>
        </authorList>
    </citation>
    <scope>NUCLEOTIDE SEQUENCE</scope>
    <source>
        <strain evidence="2">M5</strain>
    </source>
</reference>
<organism evidence="2 3">
    <name type="scientific">Daphnia galeata</name>
    <dbReference type="NCBI Taxonomy" id="27404"/>
    <lineage>
        <taxon>Eukaryota</taxon>
        <taxon>Metazoa</taxon>
        <taxon>Ecdysozoa</taxon>
        <taxon>Arthropoda</taxon>
        <taxon>Crustacea</taxon>
        <taxon>Branchiopoda</taxon>
        <taxon>Diplostraca</taxon>
        <taxon>Cladocera</taxon>
        <taxon>Anomopoda</taxon>
        <taxon>Daphniidae</taxon>
        <taxon>Daphnia</taxon>
    </lineage>
</organism>
<dbReference type="InterPro" id="IPR029044">
    <property type="entry name" value="Nucleotide-diphossugar_trans"/>
</dbReference>
<dbReference type="SUPFAM" id="SSF53448">
    <property type="entry name" value="Nucleotide-diphospho-sugar transferases"/>
    <property type="match status" value="1"/>
</dbReference>
<dbReference type="Proteomes" id="UP000789390">
    <property type="component" value="Unassembled WGS sequence"/>
</dbReference>
<dbReference type="PANTHER" id="PTHR46830">
    <property type="entry name" value="TRANSFERASE, PUTATIVE-RELATED"/>
    <property type="match status" value="1"/>
</dbReference>
<dbReference type="EMBL" id="CAKKLH010000068">
    <property type="protein sequence ID" value="CAH0101910.1"/>
    <property type="molecule type" value="Genomic_DNA"/>
</dbReference>
<dbReference type="PANTHER" id="PTHR46830:SF1">
    <property type="entry name" value="ALPHA-1,4-N-ACETYLGLUCOSAMINYLTRANSFERASE"/>
    <property type="match status" value="1"/>
</dbReference>
<proteinExistence type="predicted"/>
<sequence length="509" mass="59139">MKKYNSVNISSTGKPLCFRLFPRGVYSPHAYALISFVFERFKMRPFRRRLSLLSLVVGALVGCCLISIVKHGSPAVSFETYETFCQDNAGLSGLIEEFSDEFSNVTGADKFIVPNIIHFIRYNKFELNFIDYLVLKAAMRNHRPDKFFFHTNLKDVEYKGKYWDRVRKDEDLWSRITVLHLEVPTEIFGQKINSDEDWRYHHGSDIGRMRVLMKYGGIYLDNDAVVIHSLDKYRKFECVLNWDENQFMGTQVIIAHKNARFLSLWLNSYRDYRSELWYYNAGERPTTEILYRHPQLIHRVKGNFGINVDVSLNLYRHTKPRFDWRSLDAIHLLTGHRHYLDPNYNKTPVFDEDNIRTYKYPFGEMAREILSESPVIDNADQPPQLIIDLAELDENAGMASNEETNAPANSVPVQPNFTEPNLITDEVMGSSAQQLHKQLLNYMMSQLKPFEKGVARTNSTLSNLMDMNNLVENGTVNSQQMQYLEEYVKDQLQSFAIANANETKLSIPL</sequence>
<keyword evidence="1" id="KW-1133">Transmembrane helix</keyword>
<feature type="transmembrane region" description="Helical" evidence="1">
    <location>
        <begin position="50"/>
        <end position="69"/>
    </location>
</feature>
<gene>
    <name evidence="2" type="ORF">DGAL_LOCUS4282</name>
</gene>
<accession>A0A8J2WCS3</accession>
<comment type="caution">
    <text evidence="2">The sequence shown here is derived from an EMBL/GenBank/DDBJ whole genome shotgun (WGS) entry which is preliminary data.</text>
</comment>
<dbReference type="Pfam" id="PF04488">
    <property type="entry name" value="Gly_transf_sug"/>
    <property type="match status" value="1"/>
</dbReference>
<keyword evidence="1" id="KW-0472">Membrane</keyword>
<evidence type="ECO:0000256" key="1">
    <source>
        <dbReference type="SAM" id="Phobius"/>
    </source>
</evidence>
<dbReference type="Gene3D" id="3.90.550.20">
    <property type="match status" value="1"/>
</dbReference>
<evidence type="ECO:0008006" key="4">
    <source>
        <dbReference type="Google" id="ProtNLM"/>
    </source>
</evidence>
<dbReference type="AlphaFoldDB" id="A0A8J2WCS3"/>
<evidence type="ECO:0000313" key="2">
    <source>
        <dbReference type="EMBL" id="CAH0101910.1"/>
    </source>
</evidence>
<evidence type="ECO:0000313" key="3">
    <source>
        <dbReference type="Proteomes" id="UP000789390"/>
    </source>
</evidence>
<keyword evidence="1" id="KW-0812">Transmembrane</keyword>
<keyword evidence="3" id="KW-1185">Reference proteome</keyword>